<dbReference type="Pfam" id="PF23232">
    <property type="entry name" value="AAA_lid_13"/>
    <property type="match status" value="1"/>
</dbReference>
<dbReference type="Pfam" id="PF00004">
    <property type="entry name" value="AAA"/>
    <property type="match status" value="1"/>
</dbReference>
<comment type="caution">
    <text evidence="3">The sequence shown here is derived from an EMBL/GenBank/DDBJ whole genome shotgun (WGS) entry which is preliminary data.</text>
</comment>
<name>A0A135V1U4_9PEZI</name>
<feature type="compositionally biased region" description="Polar residues" evidence="1">
    <location>
        <begin position="387"/>
        <end position="408"/>
    </location>
</feature>
<dbReference type="SUPFAM" id="SSF52540">
    <property type="entry name" value="P-loop containing nucleoside triphosphate hydrolases"/>
    <property type="match status" value="1"/>
</dbReference>
<feature type="compositionally biased region" description="Pro residues" evidence="1">
    <location>
        <begin position="409"/>
        <end position="420"/>
    </location>
</feature>
<dbReference type="Gene3D" id="3.40.50.300">
    <property type="entry name" value="P-loop containing nucleotide triphosphate hydrolases"/>
    <property type="match status" value="1"/>
</dbReference>
<dbReference type="STRING" id="1209931.A0A135V1U4"/>
<reference evidence="3 4" key="1">
    <citation type="submission" date="2014-02" db="EMBL/GenBank/DDBJ databases">
        <title>The genome sequence of Colletotrichum salicis CBS 607.94.</title>
        <authorList>
            <person name="Baroncelli R."/>
            <person name="Thon M.R."/>
        </authorList>
    </citation>
    <scope>NUCLEOTIDE SEQUENCE [LARGE SCALE GENOMIC DNA]</scope>
    <source>
        <strain evidence="3 4">CBS 607.94</strain>
    </source>
</reference>
<dbReference type="SMART" id="SM00382">
    <property type="entry name" value="AAA"/>
    <property type="match status" value="1"/>
</dbReference>
<dbReference type="InterPro" id="IPR056599">
    <property type="entry name" value="AAA_lid_fung"/>
</dbReference>
<evidence type="ECO:0000313" key="3">
    <source>
        <dbReference type="EMBL" id="KXH66527.1"/>
    </source>
</evidence>
<feature type="domain" description="AAA+ ATPase" evidence="2">
    <location>
        <begin position="89"/>
        <end position="215"/>
    </location>
</feature>
<dbReference type="OrthoDB" id="10042665at2759"/>
<evidence type="ECO:0000256" key="1">
    <source>
        <dbReference type="SAM" id="MobiDB-lite"/>
    </source>
</evidence>
<dbReference type="EMBL" id="JFFI01000655">
    <property type="protein sequence ID" value="KXH66527.1"/>
    <property type="molecule type" value="Genomic_DNA"/>
</dbReference>
<dbReference type="InterPro" id="IPR027417">
    <property type="entry name" value="P-loop_NTPase"/>
</dbReference>
<dbReference type="Proteomes" id="UP000070121">
    <property type="component" value="Unassembled WGS sequence"/>
</dbReference>
<dbReference type="GO" id="GO:0005524">
    <property type="term" value="F:ATP binding"/>
    <property type="evidence" value="ECO:0007669"/>
    <property type="project" value="InterPro"/>
</dbReference>
<dbReference type="PANTHER" id="PTHR46411">
    <property type="entry name" value="FAMILY ATPASE, PUTATIVE-RELATED"/>
    <property type="match status" value="1"/>
</dbReference>
<dbReference type="PANTHER" id="PTHR46411:SF3">
    <property type="entry name" value="AAA+ ATPASE DOMAIN-CONTAINING PROTEIN"/>
    <property type="match status" value="1"/>
</dbReference>
<protein>
    <recommendedName>
        <fullName evidence="2">AAA+ ATPase domain-containing protein</fullName>
    </recommendedName>
</protein>
<keyword evidence="4" id="KW-1185">Reference proteome</keyword>
<dbReference type="AlphaFoldDB" id="A0A135V1U4"/>
<proteinExistence type="predicted"/>
<evidence type="ECO:0000259" key="2">
    <source>
        <dbReference type="SMART" id="SM00382"/>
    </source>
</evidence>
<dbReference type="GO" id="GO:0016887">
    <property type="term" value="F:ATP hydrolysis activity"/>
    <property type="evidence" value="ECO:0007669"/>
    <property type="project" value="InterPro"/>
</dbReference>
<feature type="region of interest" description="Disordered" evidence="1">
    <location>
        <begin position="361"/>
        <end position="420"/>
    </location>
</feature>
<evidence type="ECO:0000313" key="4">
    <source>
        <dbReference type="Proteomes" id="UP000070121"/>
    </source>
</evidence>
<organism evidence="3 4">
    <name type="scientific">Colletotrichum salicis</name>
    <dbReference type="NCBI Taxonomy" id="1209931"/>
    <lineage>
        <taxon>Eukaryota</taxon>
        <taxon>Fungi</taxon>
        <taxon>Dikarya</taxon>
        <taxon>Ascomycota</taxon>
        <taxon>Pezizomycotina</taxon>
        <taxon>Sordariomycetes</taxon>
        <taxon>Hypocreomycetidae</taxon>
        <taxon>Glomerellales</taxon>
        <taxon>Glomerellaceae</taxon>
        <taxon>Colletotrichum</taxon>
        <taxon>Colletotrichum acutatum species complex</taxon>
    </lineage>
</organism>
<gene>
    <name evidence="3" type="ORF">CSAL01_10609</name>
</gene>
<sequence>MTLSEEVTAGTTRGHCFDVNCCKNEFILDDMDWDRLRRDDFFSSDRMLNSISDADNGVVPSSTDYRLCPNRVFGFILRSRKWGHLLARKGLIILLHGAPGVGKTSTVECIAEANATPLFPITCGDLGLNPIDVETNLETNFQLAESWVCVLLLDEANVFLAQRTQNDVKRNALVSIFLRALEYYSGVLFLTTNRVGTIGEASRSRIHISLLYPILSEAQAIKIWGGQLARTKKRDPTLIVKTDEVLSYAKSLYEQQMKKRKVGWKGRQIRNAMQTAVALAEHNSVISSTNPELPQSPSLEIRWFDIIAAASWQFEAYLEDALQLTAREYARHFSFRADRATSDHLVMPQVFALAPPVQPLYDPRPMEPPPPLHPQNSSLFGIAAEVSHQQSSSTGHDTSPAPQWTPRTPNGPPTAVPRAH</sequence>
<dbReference type="InterPro" id="IPR003593">
    <property type="entry name" value="AAA+_ATPase"/>
</dbReference>
<dbReference type="InterPro" id="IPR003959">
    <property type="entry name" value="ATPase_AAA_core"/>
</dbReference>
<accession>A0A135V1U4</accession>